<evidence type="ECO:0000256" key="1">
    <source>
        <dbReference type="SAM" id="MobiDB-lite"/>
    </source>
</evidence>
<keyword evidence="3" id="KW-1185">Reference proteome</keyword>
<reference evidence="3" key="1">
    <citation type="journal article" date="2019" name="Int. J. Syst. Evol. Microbiol.">
        <title>The Global Catalogue of Microorganisms (GCM) 10K type strain sequencing project: providing services to taxonomists for standard genome sequencing and annotation.</title>
        <authorList>
            <consortium name="The Broad Institute Genomics Platform"/>
            <consortium name="The Broad Institute Genome Sequencing Center for Infectious Disease"/>
            <person name="Wu L."/>
            <person name="Ma J."/>
        </authorList>
    </citation>
    <scope>NUCLEOTIDE SEQUENCE [LARGE SCALE GENOMIC DNA]</scope>
    <source>
        <strain evidence="3">JCM 7356</strain>
    </source>
</reference>
<comment type="caution">
    <text evidence="2">The sequence shown here is derived from an EMBL/GenBank/DDBJ whole genome shotgun (WGS) entry which is preliminary data.</text>
</comment>
<evidence type="ECO:0000313" key="2">
    <source>
        <dbReference type="EMBL" id="GAA2258234.1"/>
    </source>
</evidence>
<sequence length="44" mass="4607">MGAPRRRSDTRRQVGRAGRGFPAGTNGKSLPAGANGPEQSRRAT</sequence>
<dbReference type="EMBL" id="BAAATR010000023">
    <property type="protein sequence ID" value="GAA2258234.1"/>
    <property type="molecule type" value="Genomic_DNA"/>
</dbReference>
<accession>A0ABP5RCX1</accession>
<protein>
    <submittedName>
        <fullName evidence="2">Uncharacterized protein</fullName>
    </submittedName>
</protein>
<evidence type="ECO:0000313" key="3">
    <source>
        <dbReference type="Proteomes" id="UP001500305"/>
    </source>
</evidence>
<feature type="compositionally biased region" description="Basic and acidic residues" evidence="1">
    <location>
        <begin position="1"/>
        <end position="12"/>
    </location>
</feature>
<organism evidence="2 3">
    <name type="scientific">Kitasatospora cystarginea</name>
    <dbReference type="NCBI Taxonomy" id="58350"/>
    <lineage>
        <taxon>Bacteria</taxon>
        <taxon>Bacillati</taxon>
        <taxon>Actinomycetota</taxon>
        <taxon>Actinomycetes</taxon>
        <taxon>Kitasatosporales</taxon>
        <taxon>Streptomycetaceae</taxon>
        <taxon>Kitasatospora</taxon>
    </lineage>
</organism>
<gene>
    <name evidence="2" type="ORF">GCM10010430_47580</name>
</gene>
<dbReference type="Proteomes" id="UP001500305">
    <property type="component" value="Unassembled WGS sequence"/>
</dbReference>
<feature type="region of interest" description="Disordered" evidence="1">
    <location>
        <begin position="1"/>
        <end position="44"/>
    </location>
</feature>
<name>A0ABP5RCX1_9ACTN</name>
<proteinExistence type="predicted"/>